<dbReference type="Gene3D" id="3.10.290.10">
    <property type="entry name" value="RNA-binding S4 domain"/>
    <property type="match status" value="1"/>
</dbReference>
<dbReference type="InterPro" id="IPR002942">
    <property type="entry name" value="S4_RNA-bd"/>
</dbReference>
<dbReference type="Pfam" id="PF13275">
    <property type="entry name" value="S4_2"/>
    <property type="match status" value="1"/>
</dbReference>
<accession>A2SHW4</accession>
<dbReference type="STRING" id="420662.Mpe_A2197"/>
<name>A2SHW4_METPP</name>
<dbReference type="SUPFAM" id="SSF55174">
    <property type="entry name" value="Alpha-L RNA-binding motif"/>
    <property type="match status" value="1"/>
</dbReference>
<keyword evidence="1" id="KW-0694">RNA-binding</keyword>
<gene>
    <name evidence="3" type="ordered locus">Mpe_A2197</name>
</gene>
<dbReference type="EMBL" id="CP000555">
    <property type="protein sequence ID" value="ABM95153.1"/>
    <property type="molecule type" value="Genomic_DNA"/>
</dbReference>
<proteinExistence type="predicted"/>
<keyword evidence="4" id="KW-1185">Reference proteome</keyword>
<reference evidence="3 4" key="1">
    <citation type="journal article" date="2007" name="J. Bacteriol.">
        <title>Whole-genome analysis of the methyl tert-butyl ether-degrading beta-proteobacterium Methylibium petroleiphilum PM1.</title>
        <authorList>
            <person name="Kane S.R."/>
            <person name="Chakicherla A.Y."/>
            <person name="Chain P.S.G."/>
            <person name="Schmidt R."/>
            <person name="Shin M.W."/>
            <person name="Legler T.C."/>
            <person name="Scow K.M."/>
            <person name="Larimer F.W."/>
            <person name="Lucas S.M."/>
            <person name="Richardson P.M."/>
            <person name="Hristova K.R."/>
        </authorList>
    </citation>
    <scope>NUCLEOTIDE SEQUENCE [LARGE SCALE GENOMIC DNA]</scope>
    <source>
        <strain evidence="4">ATCC BAA-1232 / LMG 22953 / PM1</strain>
    </source>
</reference>
<dbReference type="KEGG" id="mpt:Mpe_A2197"/>
<dbReference type="RefSeq" id="WP_011829790.1">
    <property type="nucleotide sequence ID" value="NC_008825.1"/>
</dbReference>
<dbReference type="SMART" id="SM00363">
    <property type="entry name" value="S4"/>
    <property type="match status" value="1"/>
</dbReference>
<dbReference type="GO" id="GO:0003723">
    <property type="term" value="F:RNA binding"/>
    <property type="evidence" value="ECO:0007669"/>
    <property type="project" value="UniProtKB-KW"/>
</dbReference>
<protein>
    <recommendedName>
        <fullName evidence="2">RNA-binding S4 domain-containing protein</fullName>
    </recommendedName>
</protein>
<sequence>MSGRKLQQLDFALRGEFITLDALLKATGLADSGGAAKQLIQSGQVQVDGREELRRGAKLRAGQVVAVSGARVRLLAAEGAGSA</sequence>
<evidence type="ECO:0000259" key="2">
    <source>
        <dbReference type="SMART" id="SM00363"/>
    </source>
</evidence>
<dbReference type="InterPro" id="IPR036986">
    <property type="entry name" value="S4_RNA-bd_sf"/>
</dbReference>
<dbReference type="AlphaFoldDB" id="A2SHW4"/>
<evidence type="ECO:0000256" key="1">
    <source>
        <dbReference type="PROSITE-ProRule" id="PRU00182"/>
    </source>
</evidence>
<dbReference type="CDD" id="cd00165">
    <property type="entry name" value="S4"/>
    <property type="match status" value="1"/>
</dbReference>
<evidence type="ECO:0000313" key="3">
    <source>
        <dbReference type="EMBL" id="ABM95153.1"/>
    </source>
</evidence>
<dbReference type="eggNOG" id="COG2501">
    <property type="taxonomic scope" value="Bacteria"/>
</dbReference>
<dbReference type="PROSITE" id="PS50889">
    <property type="entry name" value="S4"/>
    <property type="match status" value="1"/>
</dbReference>
<organism evidence="3 4">
    <name type="scientific">Methylibium petroleiphilum (strain ATCC BAA-1232 / LMG 22953 / PM1)</name>
    <dbReference type="NCBI Taxonomy" id="420662"/>
    <lineage>
        <taxon>Bacteria</taxon>
        <taxon>Pseudomonadati</taxon>
        <taxon>Pseudomonadota</taxon>
        <taxon>Betaproteobacteria</taxon>
        <taxon>Burkholderiales</taxon>
        <taxon>Sphaerotilaceae</taxon>
        <taxon>Methylibium</taxon>
    </lineage>
</organism>
<dbReference type="Proteomes" id="UP000000366">
    <property type="component" value="Chromosome"/>
</dbReference>
<feature type="domain" description="RNA-binding S4" evidence="2">
    <location>
        <begin position="18"/>
        <end position="80"/>
    </location>
</feature>
<dbReference type="HOGENOM" id="CLU_127162_1_3_4"/>
<evidence type="ECO:0000313" key="4">
    <source>
        <dbReference type="Proteomes" id="UP000000366"/>
    </source>
</evidence>